<keyword evidence="4" id="KW-1185">Reference proteome</keyword>
<dbReference type="Gene3D" id="1.25.40.10">
    <property type="entry name" value="Tetratricopeptide repeat domain"/>
    <property type="match status" value="3"/>
</dbReference>
<dbReference type="NCBIfam" id="NF040586">
    <property type="entry name" value="FxSxx_TPR"/>
    <property type="match status" value="1"/>
</dbReference>
<dbReference type="Pfam" id="PF13424">
    <property type="entry name" value="TPR_12"/>
    <property type="match status" value="2"/>
</dbReference>
<dbReference type="InterPro" id="IPR056681">
    <property type="entry name" value="DUF7779"/>
</dbReference>
<evidence type="ECO:0000313" key="3">
    <source>
        <dbReference type="EMBL" id="MBB6120161.1"/>
    </source>
</evidence>
<sequence>MSDTQVTGPNKGLGRLPEVWGGVPSRNKNFTGRRHQLRSLRAGLTNHVTALVPHALHGYGGVGKTLMAVEYAHLYRHEYDVVWWVNADQPGLVRSSLAHLAPHLGLPGANTTGIEEASESVLNALRRGTPFHRWLLVYDNADEPEDLREVVPEGHETGHVLITSRNPRWESVAETVSVDVFPPAESVEFLRKRIPRGISDPEAARLAEALGHLPLALEQAGALRSETGMSNEEYLRLLSDQPASLLREGKPSEYPAPMTAAWQLSVSKLQENLPEAMELLRCCAFFGPDPIPRDVFFPVERGDVRPAMSRLLDNPIRLSRAIGQLARYALIRLDNSSRTLQVHRLIQALVRSELSPDEQQEVRREVWALLGSAAPKSVGDPASNARYLALLPHLGPSGIAESDRPEARRFALRVLSFLYVSGNHEMGEKYASRFVEQWSTDSGPDDRHVLEAQVSYANRLREMGRYQEVRELDESLLPRMRRVLGPHHEQTLAVLSGLGADLRNSGDFWQARSHDEEALRLHEEALGPNDPATLRAIYNLAIDYTLTSDFVSARSLHERVYMLHKRHGQTQGSPVLLTYVQGLALAVRLNGDYTEACDLGEDALSYGREQLGADHPRTLRTQMDLATSLRMAGELDDALEMAKDTHSRHLRLYGLDHAETLAAAMCLSNTWRMTGALAEALELAEDTDRRYDQVYGVDHPYNHGCTTNVALLYRLLGDPARARELNEDALAGMEEKLGRDHHLSLGITVNLAGDLAAVGETKNAVRLGRGSLRRIRALLGDEHPMALTCASNLVQDLRAEGEDEEAEQVAGQVGPLFTRVLGREHQFTKAFLTGRRLAFDFDPRQL</sequence>
<comment type="caution">
    <text evidence="3">The sequence shown here is derived from an EMBL/GenBank/DDBJ whole genome shotgun (WGS) entry which is preliminary data.</text>
</comment>
<evidence type="ECO:0000259" key="2">
    <source>
        <dbReference type="Pfam" id="PF25000"/>
    </source>
</evidence>
<dbReference type="InterPro" id="IPR053137">
    <property type="entry name" value="NLR-like"/>
</dbReference>
<evidence type="ECO:0000313" key="4">
    <source>
        <dbReference type="Proteomes" id="UP000536604"/>
    </source>
</evidence>
<dbReference type="SUPFAM" id="SSF48452">
    <property type="entry name" value="TPR-like"/>
    <property type="match status" value="3"/>
</dbReference>
<dbReference type="Pfam" id="PF13374">
    <property type="entry name" value="TPR_10"/>
    <property type="match status" value="4"/>
</dbReference>
<feature type="domain" description="DUF7779" evidence="2">
    <location>
        <begin position="270"/>
        <end position="358"/>
    </location>
</feature>
<name>A0A841IVC9_9ACTN</name>
<dbReference type="SUPFAM" id="SSF52540">
    <property type="entry name" value="P-loop containing nucleoside triphosphate hydrolases"/>
    <property type="match status" value="1"/>
</dbReference>
<protein>
    <submittedName>
        <fullName evidence="3">Tetratricopeptide (TPR) repeat protein</fullName>
    </submittedName>
</protein>
<reference evidence="3 4" key="1">
    <citation type="submission" date="2020-08" db="EMBL/GenBank/DDBJ databases">
        <title>Genomic Encyclopedia of Type Strains, Phase III (KMG-III): the genomes of soil and plant-associated and newly described type strains.</title>
        <authorList>
            <person name="Whitman W."/>
        </authorList>
    </citation>
    <scope>NUCLEOTIDE SEQUENCE [LARGE SCALE GENOMIC DNA]</scope>
    <source>
        <strain evidence="3 4">CECT 8712</strain>
    </source>
</reference>
<evidence type="ECO:0000259" key="1">
    <source>
        <dbReference type="Pfam" id="PF00931"/>
    </source>
</evidence>
<dbReference type="PANTHER" id="PTHR46082">
    <property type="entry name" value="ATP/GTP-BINDING PROTEIN-RELATED"/>
    <property type="match status" value="1"/>
</dbReference>
<gene>
    <name evidence="3" type="ORF">FHS13_002112</name>
</gene>
<proteinExistence type="predicted"/>
<dbReference type="Pfam" id="PF00931">
    <property type="entry name" value="NB-ARC"/>
    <property type="match status" value="1"/>
</dbReference>
<dbReference type="InterPro" id="IPR002182">
    <property type="entry name" value="NB-ARC"/>
</dbReference>
<dbReference type="EMBL" id="JACHJO010000005">
    <property type="protein sequence ID" value="MBB6120161.1"/>
    <property type="molecule type" value="Genomic_DNA"/>
</dbReference>
<dbReference type="PANTHER" id="PTHR46082:SF6">
    <property type="entry name" value="AAA+ ATPASE DOMAIN-CONTAINING PROTEIN-RELATED"/>
    <property type="match status" value="1"/>
</dbReference>
<dbReference type="Gene3D" id="3.40.50.300">
    <property type="entry name" value="P-loop containing nucleotide triphosphate hydrolases"/>
    <property type="match status" value="1"/>
</dbReference>
<dbReference type="InterPro" id="IPR011990">
    <property type="entry name" value="TPR-like_helical_dom_sf"/>
</dbReference>
<organism evidence="3 4">
    <name type="scientific">Nocardiopsis algeriensis</name>
    <dbReference type="NCBI Taxonomy" id="1478215"/>
    <lineage>
        <taxon>Bacteria</taxon>
        <taxon>Bacillati</taxon>
        <taxon>Actinomycetota</taxon>
        <taxon>Actinomycetes</taxon>
        <taxon>Streptosporangiales</taxon>
        <taxon>Nocardiopsidaceae</taxon>
        <taxon>Nocardiopsis</taxon>
    </lineage>
</organism>
<dbReference type="Proteomes" id="UP000536604">
    <property type="component" value="Unassembled WGS sequence"/>
</dbReference>
<feature type="domain" description="NB-ARC" evidence="1">
    <location>
        <begin position="55"/>
        <end position="179"/>
    </location>
</feature>
<accession>A0A841IVC9</accession>
<dbReference type="AlphaFoldDB" id="A0A841IVC9"/>
<dbReference type="Pfam" id="PF25000">
    <property type="entry name" value="DUF7779"/>
    <property type="match status" value="1"/>
</dbReference>
<dbReference type="InterPro" id="IPR027417">
    <property type="entry name" value="P-loop_NTPase"/>
</dbReference>
<dbReference type="GO" id="GO:0043531">
    <property type="term" value="F:ADP binding"/>
    <property type="evidence" value="ECO:0007669"/>
    <property type="project" value="InterPro"/>
</dbReference>
<dbReference type="RefSeq" id="WP_184290895.1">
    <property type="nucleotide sequence ID" value="NZ_JACHJO010000005.1"/>
</dbReference>